<keyword evidence="3" id="KW-0963">Cytoplasm</keyword>
<evidence type="ECO:0000256" key="4">
    <source>
        <dbReference type="ARBA" id="ARBA00022553"/>
    </source>
</evidence>
<dbReference type="PANTHER" id="PTHR13924">
    <property type="entry name" value="TRANSFORMING ACIDIC COILED-COIL CONTAINING PROTEIN 1/2"/>
    <property type="match status" value="1"/>
</dbReference>
<comment type="caution">
    <text evidence="9">The sequence shown here is derived from an EMBL/GenBank/DDBJ whole genome shotgun (WGS) entry which is preliminary data.</text>
</comment>
<reference evidence="9" key="1">
    <citation type="journal article" date="2023" name="Insect Mol. Biol.">
        <title>Genome sequencing provides insights into the evolution of gene families encoding plant cell wall-degrading enzymes in longhorned beetles.</title>
        <authorList>
            <person name="Shin N.R."/>
            <person name="Okamura Y."/>
            <person name="Kirsch R."/>
            <person name="Pauchet Y."/>
        </authorList>
    </citation>
    <scope>NUCLEOTIDE SEQUENCE</scope>
    <source>
        <strain evidence="9">MMC_N1</strain>
    </source>
</reference>
<comment type="similarity">
    <text evidence="2">Belongs to the TACC family.</text>
</comment>
<sequence length="258" mass="30036">MADLSEKLSEQQQENSELKLQLNASQQAKATLELEIRQKEEIIIKRKRKKYKLEIKELKERLKENSKLIENNSTKELEEQLKEAKAREAKAITELNQRTKDDLNYQKIMEEYENTIATRFADYQKLKEEHETATRHLANIELAFSDVHQKYERAKALLEGFKANEEALSVSLQASEKVCKQHEERYESLKAHAKAQIEKSNKEILTLRDKYENDINKLKAIIKRLEIKCSSLEVSLQQKTEECAALSALCDEVTGKKL</sequence>
<accession>A0ABQ9JWY8</accession>
<evidence type="ECO:0000256" key="6">
    <source>
        <dbReference type="ARBA" id="ARBA00023212"/>
    </source>
</evidence>
<evidence type="ECO:0000259" key="8">
    <source>
        <dbReference type="Pfam" id="PF05010"/>
    </source>
</evidence>
<feature type="domain" description="Transforming acidic coiled-coil-containing protein C-terminal" evidence="8">
    <location>
        <begin position="75"/>
        <end position="253"/>
    </location>
</feature>
<dbReference type="EMBL" id="JAPWTJ010000106">
    <property type="protein sequence ID" value="KAJ8982825.1"/>
    <property type="molecule type" value="Genomic_DNA"/>
</dbReference>
<organism evidence="9 10">
    <name type="scientific">Molorchus minor</name>
    <dbReference type="NCBI Taxonomy" id="1323400"/>
    <lineage>
        <taxon>Eukaryota</taxon>
        <taxon>Metazoa</taxon>
        <taxon>Ecdysozoa</taxon>
        <taxon>Arthropoda</taxon>
        <taxon>Hexapoda</taxon>
        <taxon>Insecta</taxon>
        <taxon>Pterygota</taxon>
        <taxon>Neoptera</taxon>
        <taxon>Endopterygota</taxon>
        <taxon>Coleoptera</taxon>
        <taxon>Polyphaga</taxon>
        <taxon>Cucujiformia</taxon>
        <taxon>Chrysomeloidea</taxon>
        <taxon>Cerambycidae</taxon>
        <taxon>Lamiinae</taxon>
        <taxon>Monochamini</taxon>
        <taxon>Molorchus</taxon>
    </lineage>
</organism>
<dbReference type="PANTHER" id="PTHR13924:SF10">
    <property type="entry name" value="TRANSFORMING ACIDIC COILED-COIL PROTEIN, ISOFORM K"/>
    <property type="match status" value="1"/>
</dbReference>
<dbReference type="Proteomes" id="UP001162164">
    <property type="component" value="Unassembled WGS sequence"/>
</dbReference>
<dbReference type="Pfam" id="PF05010">
    <property type="entry name" value="TACC_C"/>
    <property type="match status" value="1"/>
</dbReference>
<evidence type="ECO:0000256" key="7">
    <source>
        <dbReference type="SAM" id="Coils"/>
    </source>
</evidence>
<dbReference type="InterPro" id="IPR039915">
    <property type="entry name" value="TACC"/>
</dbReference>
<gene>
    <name evidence="9" type="ORF">NQ317_010446</name>
</gene>
<dbReference type="InterPro" id="IPR007707">
    <property type="entry name" value="TACC_C"/>
</dbReference>
<evidence type="ECO:0000256" key="5">
    <source>
        <dbReference type="ARBA" id="ARBA00023054"/>
    </source>
</evidence>
<dbReference type="Gene3D" id="1.20.5.1700">
    <property type="match status" value="1"/>
</dbReference>
<comment type="subcellular location">
    <subcellularLocation>
        <location evidence="1">Cytoplasm</location>
        <location evidence="1">Cytoskeleton</location>
    </subcellularLocation>
</comment>
<feature type="coiled-coil region" evidence="7">
    <location>
        <begin position="1"/>
        <end position="143"/>
    </location>
</feature>
<keyword evidence="10" id="KW-1185">Reference proteome</keyword>
<evidence type="ECO:0000313" key="10">
    <source>
        <dbReference type="Proteomes" id="UP001162164"/>
    </source>
</evidence>
<protein>
    <recommendedName>
        <fullName evidence="8">Transforming acidic coiled-coil-containing protein C-terminal domain-containing protein</fullName>
    </recommendedName>
</protein>
<evidence type="ECO:0000256" key="1">
    <source>
        <dbReference type="ARBA" id="ARBA00004245"/>
    </source>
</evidence>
<proteinExistence type="inferred from homology"/>
<feature type="coiled-coil region" evidence="7">
    <location>
        <begin position="172"/>
        <end position="242"/>
    </location>
</feature>
<evidence type="ECO:0000256" key="2">
    <source>
        <dbReference type="ARBA" id="ARBA00009423"/>
    </source>
</evidence>
<evidence type="ECO:0000313" key="9">
    <source>
        <dbReference type="EMBL" id="KAJ8982825.1"/>
    </source>
</evidence>
<keyword evidence="4" id="KW-0597">Phosphoprotein</keyword>
<keyword evidence="6" id="KW-0206">Cytoskeleton</keyword>
<keyword evidence="5 7" id="KW-0175">Coiled coil</keyword>
<name>A0ABQ9JWY8_9CUCU</name>
<evidence type="ECO:0000256" key="3">
    <source>
        <dbReference type="ARBA" id="ARBA00022490"/>
    </source>
</evidence>